<dbReference type="Proteomes" id="UP000095751">
    <property type="component" value="Unassembled WGS sequence"/>
</dbReference>
<proteinExistence type="inferred from homology"/>
<accession>A0A1E7EZS7</accession>
<gene>
    <name evidence="3" type="ORF">FRACYDRAFT_193165</name>
</gene>
<name>A0A1E7EZS7_9STRA</name>
<dbReference type="InterPro" id="IPR006671">
    <property type="entry name" value="Cyclin_N"/>
</dbReference>
<dbReference type="SUPFAM" id="SSF47954">
    <property type="entry name" value="Cyclin-like"/>
    <property type="match status" value="1"/>
</dbReference>
<evidence type="ECO:0000256" key="1">
    <source>
        <dbReference type="RuleBase" id="RU000383"/>
    </source>
</evidence>
<dbReference type="EMBL" id="KV784369">
    <property type="protein sequence ID" value="OEU11305.1"/>
    <property type="molecule type" value="Genomic_DNA"/>
</dbReference>
<keyword evidence="4" id="KW-1185">Reference proteome</keyword>
<comment type="similarity">
    <text evidence="1">Belongs to the cyclin family.</text>
</comment>
<dbReference type="InterPro" id="IPR036915">
    <property type="entry name" value="Cyclin-like_sf"/>
</dbReference>
<dbReference type="InterPro" id="IPR013763">
    <property type="entry name" value="Cyclin-like_dom"/>
</dbReference>
<evidence type="ECO:0000313" key="4">
    <source>
        <dbReference type="Proteomes" id="UP000095751"/>
    </source>
</evidence>
<dbReference type="PANTHER" id="PTHR10177">
    <property type="entry name" value="CYCLINS"/>
    <property type="match status" value="1"/>
</dbReference>
<dbReference type="Pfam" id="PF00134">
    <property type="entry name" value="Cyclin_N"/>
    <property type="match status" value="1"/>
</dbReference>
<dbReference type="FunFam" id="1.10.472.10:FF:000093">
    <property type="entry name" value="Predicted protein"/>
    <property type="match status" value="1"/>
</dbReference>
<feature type="non-terminal residue" evidence="3">
    <location>
        <position position="109"/>
    </location>
</feature>
<feature type="domain" description="Cyclin-like" evidence="2">
    <location>
        <begin position="3"/>
        <end position="91"/>
    </location>
</feature>
<evidence type="ECO:0000259" key="2">
    <source>
        <dbReference type="SMART" id="SM00385"/>
    </source>
</evidence>
<dbReference type="SMART" id="SM00385">
    <property type="entry name" value="CYCLIN"/>
    <property type="match status" value="1"/>
</dbReference>
<evidence type="ECO:0000313" key="3">
    <source>
        <dbReference type="EMBL" id="OEU11305.1"/>
    </source>
</evidence>
<dbReference type="InParanoid" id="A0A1E7EZS7"/>
<keyword evidence="1" id="KW-0195">Cyclin</keyword>
<organism evidence="3 4">
    <name type="scientific">Fragilariopsis cylindrus CCMP1102</name>
    <dbReference type="NCBI Taxonomy" id="635003"/>
    <lineage>
        <taxon>Eukaryota</taxon>
        <taxon>Sar</taxon>
        <taxon>Stramenopiles</taxon>
        <taxon>Ochrophyta</taxon>
        <taxon>Bacillariophyta</taxon>
        <taxon>Bacillariophyceae</taxon>
        <taxon>Bacillariophycidae</taxon>
        <taxon>Bacillariales</taxon>
        <taxon>Bacillariaceae</taxon>
        <taxon>Fragilariopsis</taxon>
    </lineage>
</organism>
<reference evidence="3 4" key="1">
    <citation type="submission" date="2016-09" db="EMBL/GenBank/DDBJ databases">
        <title>Extensive genetic diversity and differential bi-allelic expression allows diatom success in the polar Southern Ocean.</title>
        <authorList>
            <consortium name="DOE Joint Genome Institute"/>
            <person name="Mock T."/>
            <person name="Otillar R.P."/>
            <person name="Strauss J."/>
            <person name="Dupont C."/>
            <person name="Frickenhaus S."/>
            <person name="Maumus F."/>
            <person name="Mcmullan M."/>
            <person name="Sanges R."/>
            <person name="Schmutz J."/>
            <person name="Toseland A."/>
            <person name="Valas R."/>
            <person name="Veluchamy A."/>
            <person name="Ward B.J."/>
            <person name="Allen A."/>
            <person name="Barry K."/>
            <person name="Falciatore A."/>
            <person name="Ferrante M."/>
            <person name="Fortunato A.E."/>
            <person name="Gloeckner G."/>
            <person name="Gruber A."/>
            <person name="Hipkin R."/>
            <person name="Janech M."/>
            <person name="Kroth P."/>
            <person name="Leese F."/>
            <person name="Lindquist E."/>
            <person name="Lyon B.R."/>
            <person name="Martin J."/>
            <person name="Mayer C."/>
            <person name="Parker M."/>
            <person name="Quesneville H."/>
            <person name="Raymond J."/>
            <person name="Uhlig C."/>
            <person name="Valentin K.U."/>
            <person name="Worden A.Z."/>
            <person name="Armbrust E.V."/>
            <person name="Bowler C."/>
            <person name="Green B."/>
            <person name="Moulton V."/>
            <person name="Van Oosterhout C."/>
            <person name="Grigoriev I."/>
        </authorList>
    </citation>
    <scope>NUCLEOTIDE SEQUENCE [LARGE SCALE GENOMIC DNA]</scope>
    <source>
        <strain evidence="3 4">CCMP1102</strain>
    </source>
</reference>
<protein>
    <recommendedName>
        <fullName evidence="2">Cyclin-like domain-containing protein</fullName>
    </recommendedName>
</protein>
<sequence length="109" mass="12540">MATWMNTVCDYCHYNKETVEIALSCLDRFVILLNNIILQDRQVYQLAAMTAFYISIKLNEEEVMDPNTISALSRGVHTSKSIIEMESTILVALQWRVHPPTSMSFVRLI</sequence>
<dbReference type="KEGG" id="fcy:FRACYDRAFT_193165"/>
<dbReference type="Gene3D" id="1.10.472.10">
    <property type="entry name" value="Cyclin-like"/>
    <property type="match status" value="1"/>
</dbReference>
<dbReference type="InterPro" id="IPR039361">
    <property type="entry name" value="Cyclin"/>
</dbReference>
<dbReference type="AlphaFoldDB" id="A0A1E7EZS7"/>
<dbReference type="OrthoDB" id="44315at2759"/>